<name>A0A3E0EA25_9BACT</name>
<dbReference type="EMBL" id="QUNF01000001">
    <property type="protein sequence ID" value="REG94500.1"/>
    <property type="molecule type" value="Genomic_DNA"/>
</dbReference>
<proteinExistence type="predicted"/>
<evidence type="ECO:0000313" key="2">
    <source>
        <dbReference type="Proteomes" id="UP000256405"/>
    </source>
</evidence>
<accession>A0A3E0EA25</accession>
<dbReference type="AlphaFoldDB" id="A0A3E0EA25"/>
<gene>
    <name evidence="1" type="ORF">C8N25_101330</name>
</gene>
<organism evidence="1 2">
    <name type="scientific">Algoriphagus antarcticus</name>
    <dbReference type="NCBI Taxonomy" id="238540"/>
    <lineage>
        <taxon>Bacteria</taxon>
        <taxon>Pseudomonadati</taxon>
        <taxon>Bacteroidota</taxon>
        <taxon>Cytophagia</taxon>
        <taxon>Cytophagales</taxon>
        <taxon>Cyclobacteriaceae</taxon>
        <taxon>Algoriphagus</taxon>
    </lineage>
</organism>
<keyword evidence="2" id="KW-1185">Reference proteome</keyword>
<evidence type="ECO:0000313" key="1">
    <source>
        <dbReference type="EMBL" id="REG94500.1"/>
    </source>
</evidence>
<dbReference type="Proteomes" id="UP000256405">
    <property type="component" value="Unassembled WGS sequence"/>
</dbReference>
<dbReference type="OrthoDB" id="67448at2"/>
<comment type="caution">
    <text evidence="1">The sequence shown here is derived from an EMBL/GenBank/DDBJ whole genome shotgun (WGS) entry which is preliminary data.</text>
</comment>
<reference evidence="1 2" key="1">
    <citation type="submission" date="2018-08" db="EMBL/GenBank/DDBJ databases">
        <title>Genomic Encyclopedia of Archaeal and Bacterial Type Strains, Phase II (KMG-II): from individual species to whole genera.</title>
        <authorList>
            <person name="Goeker M."/>
        </authorList>
    </citation>
    <scope>NUCLEOTIDE SEQUENCE [LARGE SCALE GENOMIC DNA]</scope>
    <source>
        <strain evidence="1 2">DSM 15986</strain>
    </source>
</reference>
<dbReference type="RefSeq" id="WP_086542172.1">
    <property type="nucleotide sequence ID" value="NZ_MSSW01000042.1"/>
</dbReference>
<protein>
    <submittedName>
        <fullName evidence="1">Uncharacterized protein</fullName>
    </submittedName>
</protein>
<sequence>MITIDEPAILIRINPGYSSSMSANVLYECTRSKWKVNPERALKAHYSFAVFKGVIVEVYEISNWIPAPALPIDPNYSEKSKINLREGLSGRYEFEGKLASKEIRDKYINQSVHHYFKQGNSNPINYVNI</sequence>